<dbReference type="InterPro" id="IPR002048">
    <property type="entry name" value="EF_hand_dom"/>
</dbReference>
<evidence type="ECO:0000256" key="1">
    <source>
        <dbReference type="ARBA" id="ARBA00022737"/>
    </source>
</evidence>
<evidence type="ECO:0000256" key="3">
    <source>
        <dbReference type="ARBA" id="ARBA00023774"/>
    </source>
</evidence>
<feature type="domain" description="EF-hand" evidence="5">
    <location>
        <begin position="24"/>
        <end position="59"/>
    </location>
</feature>
<dbReference type="GO" id="GO:0019900">
    <property type="term" value="F:kinase binding"/>
    <property type="evidence" value="ECO:0007669"/>
    <property type="project" value="UniProtKB-UniRule"/>
</dbReference>
<dbReference type="InterPro" id="IPR018247">
    <property type="entry name" value="EF_Hand_1_Ca_BS"/>
</dbReference>
<comment type="subcellular location">
    <subcellularLocation>
        <location evidence="4">Membrane</location>
    </subcellularLocation>
</comment>
<dbReference type="Gene3D" id="1.10.238.10">
    <property type="entry name" value="EF-hand"/>
    <property type="match status" value="1"/>
</dbReference>
<dbReference type="Gramene" id="OE9A057986T1">
    <property type="protein sequence ID" value="OE9A057986C1"/>
    <property type="gene ID" value="OE9A057986"/>
</dbReference>
<dbReference type="AlphaFoldDB" id="A0A8S0SVE0"/>
<evidence type="ECO:0000259" key="5">
    <source>
        <dbReference type="PROSITE" id="PS50222"/>
    </source>
</evidence>
<dbReference type="CDD" id="cd00051">
    <property type="entry name" value="EFh"/>
    <property type="match status" value="1"/>
</dbReference>
<keyword evidence="2 4" id="KW-0106">Calcium</keyword>
<dbReference type="PROSITE" id="PS00018">
    <property type="entry name" value="EF_HAND_1"/>
    <property type="match status" value="2"/>
</dbReference>
<protein>
    <recommendedName>
        <fullName evidence="4">Calcineurin B-like protein</fullName>
    </recommendedName>
</protein>
<evidence type="ECO:0000313" key="6">
    <source>
        <dbReference type="EMBL" id="CAA2995685.1"/>
    </source>
</evidence>
<dbReference type="SUPFAM" id="SSF47473">
    <property type="entry name" value="EF-hand"/>
    <property type="match status" value="1"/>
</dbReference>
<evidence type="ECO:0000256" key="2">
    <source>
        <dbReference type="ARBA" id="ARBA00022837"/>
    </source>
</evidence>
<dbReference type="InterPro" id="IPR011992">
    <property type="entry name" value="EF-hand-dom_pair"/>
</dbReference>
<evidence type="ECO:0000256" key="4">
    <source>
        <dbReference type="RuleBase" id="RU369080"/>
    </source>
</evidence>
<dbReference type="PROSITE" id="PS50222">
    <property type="entry name" value="EF_HAND_2"/>
    <property type="match status" value="2"/>
</dbReference>
<gene>
    <name evidence="6" type="ORF">OLEA9_A057986</name>
</gene>
<evidence type="ECO:0000313" key="7">
    <source>
        <dbReference type="Proteomes" id="UP000594638"/>
    </source>
</evidence>
<sequence length="139" mass="16154">MLRIFSINANHDFLYGNIINRFLQYKNFLAVAFRLYDLNHTGYIERDELKEMVSATLSESDLYLSDDAVEAIVEKTLWEVDLNGDGKIDLEEWKEMVARNPSLVKNMTLPYLREITLAFPHFVMTTEVPDSKLVFQTAN</sequence>
<reference evidence="6 7" key="1">
    <citation type="submission" date="2019-12" db="EMBL/GenBank/DDBJ databases">
        <authorList>
            <person name="Alioto T."/>
            <person name="Alioto T."/>
            <person name="Gomez Garrido J."/>
        </authorList>
    </citation>
    <scope>NUCLEOTIDE SEQUENCE [LARGE SCALE GENOMIC DNA]</scope>
</reference>
<dbReference type="GO" id="GO:0016020">
    <property type="term" value="C:membrane"/>
    <property type="evidence" value="ECO:0007669"/>
    <property type="project" value="UniProtKB-SubCell"/>
</dbReference>
<dbReference type="PANTHER" id="PTHR23056">
    <property type="entry name" value="CALCINEURIN B"/>
    <property type="match status" value="1"/>
</dbReference>
<keyword evidence="1 4" id="KW-0677">Repeat</keyword>
<keyword evidence="7" id="KW-1185">Reference proteome</keyword>
<keyword evidence="4" id="KW-0479">Metal-binding</keyword>
<dbReference type="EMBL" id="CACTIH010005506">
    <property type="protein sequence ID" value="CAA2995685.1"/>
    <property type="molecule type" value="Genomic_DNA"/>
</dbReference>
<organism evidence="6 7">
    <name type="scientific">Olea europaea subsp. europaea</name>
    <dbReference type="NCBI Taxonomy" id="158383"/>
    <lineage>
        <taxon>Eukaryota</taxon>
        <taxon>Viridiplantae</taxon>
        <taxon>Streptophyta</taxon>
        <taxon>Embryophyta</taxon>
        <taxon>Tracheophyta</taxon>
        <taxon>Spermatophyta</taxon>
        <taxon>Magnoliopsida</taxon>
        <taxon>eudicotyledons</taxon>
        <taxon>Gunneridae</taxon>
        <taxon>Pentapetalae</taxon>
        <taxon>asterids</taxon>
        <taxon>lamiids</taxon>
        <taxon>Lamiales</taxon>
        <taxon>Oleaceae</taxon>
        <taxon>Oleeae</taxon>
        <taxon>Olea</taxon>
    </lineage>
</organism>
<dbReference type="OrthoDB" id="191686at2759"/>
<comment type="similarity">
    <text evidence="3 4">Belongs to the calcineurin regulatory subunit family.</text>
</comment>
<dbReference type="Pfam" id="PF13499">
    <property type="entry name" value="EF-hand_7"/>
    <property type="match status" value="1"/>
</dbReference>
<comment type="function">
    <text evidence="4">Acts as a calcium sensor. CBL proteins interact with CIPK serine-threonine protein kinases. Binding of a CBL protein to the regulatory NAF domain of a CIPK protein lead to the activation of the kinase in a calcium-dependent manner.</text>
</comment>
<dbReference type="GO" id="GO:0005509">
    <property type="term" value="F:calcium ion binding"/>
    <property type="evidence" value="ECO:0007669"/>
    <property type="project" value="UniProtKB-UniRule"/>
</dbReference>
<accession>A0A8S0SVE0</accession>
<dbReference type="GO" id="GO:0019722">
    <property type="term" value="P:calcium-mediated signaling"/>
    <property type="evidence" value="ECO:0007669"/>
    <property type="project" value="UniProtKB-UniRule"/>
</dbReference>
<proteinExistence type="inferred from homology"/>
<dbReference type="PANTHER" id="PTHR23056:SF146">
    <property type="entry name" value="CALCINEURIN B-LIKE PROTEIN"/>
    <property type="match status" value="1"/>
</dbReference>
<dbReference type="SMART" id="SM00054">
    <property type="entry name" value="EFh"/>
    <property type="match status" value="2"/>
</dbReference>
<dbReference type="Proteomes" id="UP000594638">
    <property type="component" value="Unassembled WGS sequence"/>
</dbReference>
<name>A0A8S0SVE0_OLEEU</name>
<feature type="domain" description="EF-hand" evidence="5">
    <location>
        <begin position="68"/>
        <end position="103"/>
    </location>
</feature>
<comment type="subunit">
    <text evidence="4">Homodimer. Interacts with CIPK.</text>
</comment>
<comment type="caution">
    <text evidence="6">The sequence shown here is derived from an EMBL/GenBank/DDBJ whole genome shotgun (WGS) entry which is preliminary data.</text>
</comment>
<dbReference type="InterPro" id="IPR045198">
    <property type="entry name" value="CNBL1-10"/>
</dbReference>
<keyword evidence="4" id="KW-0472">Membrane</keyword>